<dbReference type="AlphaFoldDB" id="A0AAX4JCW2"/>
<name>A0AAX4JCW2_9MICR</name>
<dbReference type="GeneID" id="90541660"/>
<dbReference type="RefSeq" id="XP_065329989.1">
    <property type="nucleotide sequence ID" value="XM_065473917.1"/>
</dbReference>
<reference evidence="2" key="1">
    <citation type="journal article" date="2024" name="BMC Genomics">
        <title>Functional annotation of a divergent genome using sequence and structure-based similarity.</title>
        <authorList>
            <person name="Svedberg D."/>
            <person name="Winiger R.R."/>
            <person name="Berg A."/>
            <person name="Sharma H."/>
            <person name="Tellgren-Roth C."/>
            <person name="Debrunner-Vossbrinck B.A."/>
            <person name="Vossbrinck C.R."/>
            <person name="Barandun J."/>
        </authorList>
    </citation>
    <scope>NUCLEOTIDE SEQUENCE</scope>
    <source>
        <strain evidence="2">Illinois isolate</strain>
    </source>
</reference>
<evidence type="ECO:0000313" key="2">
    <source>
        <dbReference type="EMBL" id="WUR03844.1"/>
    </source>
</evidence>
<organism evidence="2 3">
    <name type="scientific">Vairimorpha necatrix</name>
    <dbReference type="NCBI Taxonomy" id="6039"/>
    <lineage>
        <taxon>Eukaryota</taxon>
        <taxon>Fungi</taxon>
        <taxon>Fungi incertae sedis</taxon>
        <taxon>Microsporidia</taxon>
        <taxon>Nosematidae</taxon>
        <taxon>Vairimorpha</taxon>
    </lineage>
</organism>
<evidence type="ECO:0000256" key="1">
    <source>
        <dbReference type="SAM" id="SignalP"/>
    </source>
</evidence>
<evidence type="ECO:0000313" key="3">
    <source>
        <dbReference type="Proteomes" id="UP001334084"/>
    </source>
</evidence>
<gene>
    <name evidence="2" type="ORF">VNE69_06163</name>
</gene>
<keyword evidence="1" id="KW-0732">Signal</keyword>
<dbReference type="EMBL" id="CP142731">
    <property type="protein sequence ID" value="WUR03844.1"/>
    <property type="molecule type" value="Genomic_DNA"/>
</dbReference>
<feature type="signal peptide" evidence="1">
    <location>
        <begin position="1"/>
        <end position="17"/>
    </location>
</feature>
<keyword evidence="3" id="KW-1185">Reference proteome</keyword>
<accession>A0AAX4JCW2</accession>
<dbReference type="KEGG" id="vnx:VNE69_06163"/>
<sequence>MFFVYLTFILHIYKSLSSSDTETRLRHPIIKVYTQPETIKKSAAKKKSKKLKKLNSIKKEITDCCYLLHQKFPMFQMTEFFDYEAKEIAKNLFNLVMDNINFPIRKNTKEILSMDSKYFIHKKDINYELYYALLRNENSQIIHDGEEKDEIFKFTRSLAKETRNMYETLLCIDFNVFRLSMAEISLYIDKHMTIKMGKRKKYIVKKVFVSDDYLIAKNIKHYILPFKNDLYFSRLNQDKNLGYANGKVMDPISYERYRLSVSI</sequence>
<protein>
    <submittedName>
        <fullName evidence="2">Uncharacterized protein</fullName>
    </submittedName>
</protein>
<proteinExistence type="predicted"/>
<dbReference type="Proteomes" id="UP001334084">
    <property type="component" value="Chromosome 6"/>
</dbReference>
<feature type="chain" id="PRO_5043735674" evidence="1">
    <location>
        <begin position="18"/>
        <end position="263"/>
    </location>
</feature>